<keyword evidence="3" id="KW-1185">Reference proteome</keyword>
<sequence>MEDSLYKICPKCKKSNINRDYCEYCGAIINVYLERRLERRQQEEEKRRLAKESGKIGFTTFFENARKHPNFFIRIFAQFIYSIWVVVIAIGSFLAFLLGYVAA</sequence>
<keyword evidence="1" id="KW-0812">Transmembrane</keyword>
<gene>
    <name evidence="2" type="ORF">CLV81_3060</name>
</gene>
<dbReference type="AlphaFoldDB" id="A0A2T0MAX4"/>
<evidence type="ECO:0000313" key="2">
    <source>
        <dbReference type="EMBL" id="PRX54658.1"/>
    </source>
</evidence>
<dbReference type="OrthoDB" id="1144727at2"/>
<evidence type="ECO:0000256" key="1">
    <source>
        <dbReference type="SAM" id="Phobius"/>
    </source>
</evidence>
<organism evidence="2 3">
    <name type="scientific">Flagellimonas meridianipacifica</name>
    <dbReference type="NCBI Taxonomy" id="1080225"/>
    <lineage>
        <taxon>Bacteria</taxon>
        <taxon>Pseudomonadati</taxon>
        <taxon>Bacteroidota</taxon>
        <taxon>Flavobacteriia</taxon>
        <taxon>Flavobacteriales</taxon>
        <taxon>Flavobacteriaceae</taxon>
        <taxon>Flagellimonas</taxon>
    </lineage>
</organism>
<protein>
    <submittedName>
        <fullName evidence="2">Uncharacterized protein</fullName>
    </submittedName>
</protein>
<accession>A0A2T0MAX4</accession>
<feature type="transmembrane region" description="Helical" evidence="1">
    <location>
        <begin position="75"/>
        <end position="102"/>
    </location>
</feature>
<proteinExistence type="predicted"/>
<keyword evidence="1" id="KW-1133">Transmembrane helix</keyword>
<keyword evidence="1" id="KW-0472">Membrane</keyword>
<evidence type="ECO:0000313" key="3">
    <source>
        <dbReference type="Proteomes" id="UP000237640"/>
    </source>
</evidence>
<comment type="caution">
    <text evidence="2">The sequence shown here is derived from an EMBL/GenBank/DDBJ whole genome shotgun (WGS) entry which is preliminary data.</text>
</comment>
<dbReference type="EMBL" id="PVYX01000002">
    <property type="protein sequence ID" value="PRX54658.1"/>
    <property type="molecule type" value="Genomic_DNA"/>
</dbReference>
<reference evidence="2 3" key="1">
    <citation type="submission" date="2018-03" db="EMBL/GenBank/DDBJ databases">
        <title>Genomic Encyclopedia of Archaeal and Bacterial Type Strains, Phase II (KMG-II): from individual species to whole genera.</title>
        <authorList>
            <person name="Goeker M."/>
        </authorList>
    </citation>
    <scope>NUCLEOTIDE SEQUENCE [LARGE SCALE GENOMIC DNA]</scope>
    <source>
        <strain evidence="2 3">DSM 25027</strain>
    </source>
</reference>
<dbReference type="RefSeq" id="WP_106145967.1">
    <property type="nucleotide sequence ID" value="NZ_PVYX01000002.1"/>
</dbReference>
<name>A0A2T0MAX4_9FLAO</name>
<dbReference type="Proteomes" id="UP000237640">
    <property type="component" value="Unassembled WGS sequence"/>
</dbReference>